<feature type="compositionally biased region" description="Polar residues" evidence="1">
    <location>
        <begin position="13"/>
        <end position="29"/>
    </location>
</feature>
<feature type="non-terminal residue" evidence="2">
    <location>
        <position position="1"/>
    </location>
</feature>
<accession>A0ABN8MKA3</accession>
<dbReference type="Proteomes" id="UP001159427">
    <property type="component" value="Unassembled WGS sequence"/>
</dbReference>
<evidence type="ECO:0000313" key="3">
    <source>
        <dbReference type="Proteomes" id="UP001159427"/>
    </source>
</evidence>
<sequence>KQAHSESLPVNLDNVNEDNAPSDHASLSSIEEMIESDPEPNESSFQQNTGFSQSQPSAMKAIVTDLVHSAITTFQTSPAAHLPSALTQNLFTCGTASPLRLSTPIDIDFALLLPNTLYQSQTPEIQLRLDDSSSGRMGSVVTIVRKKKPVIDIFP</sequence>
<reference evidence="2 3" key="1">
    <citation type="submission" date="2022-05" db="EMBL/GenBank/DDBJ databases">
        <authorList>
            <consortium name="Genoscope - CEA"/>
            <person name="William W."/>
        </authorList>
    </citation>
    <scope>NUCLEOTIDE SEQUENCE [LARGE SCALE GENOMIC DNA]</scope>
</reference>
<comment type="caution">
    <text evidence="2">The sequence shown here is derived from an EMBL/GenBank/DDBJ whole genome shotgun (WGS) entry which is preliminary data.</text>
</comment>
<feature type="region of interest" description="Disordered" evidence="1">
    <location>
        <begin position="1"/>
        <end position="56"/>
    </location>
</feature>
<evidence type="ECO:0000256" key="1">
    <source>
        <dbReference type="SAM" id="MobiDB-lite"/>
    </source>
</evidence>
<gene>
    <name evidence="2" type="ORF">PEVE_00037506</name>
</gene>
<keyword evidence="3" id="KW-1185">Reference proteome</keyword>
<proteinExistence type="predicted"/>
<name>A0ABN8MKA3_9CNID</name>
<protein>
    <recommendedName>
        <fullName evidence="4">Polymerase nucleotidyl transferase domain-containing protein</fullName>
    </recommendedName>
</protein>
<evidence type="ECO:0000313" key="2">
    <source>
        <dbReference type="EMBL" id="CAH3030171.1"/>
    </source>
</evidence>
<organism evidence="2 3">
    <name type="scientific">Porites evermanni</name>
    <dbReference type="NCBI Taxonomy" id="104178"/>
    <lineage>
        <taxon>Eukaryota</taxon>
        <taxon>Metazoa</taxon>
        <taxon>Cnidaria</taxon>
        <taxon>Anthozoa</taxon>
        <taxon>Hexacorallia</taxon>
        <taxon>Scleractinia</taxon>
        <taxon>Fungiina</taxon>
        <taxon>Poritidae</taxon>
        <taxon>Porites</taxon>
    </lineage>
</organism>
<dbReference type="EMBL" id="CALNXI010000617">
    <property type="protein sequence ID" value="CAH3030171.1"/>
    <property type="molecule type" value="Genomic_DNA"/>
</dbReference>
<evidence type="ECO:0008006" key="4">
    <source>
        <dbReference type="Google" id="ProtNLM"/>
    </source>
</evidence>
<feature type="compositionally biased region" description="Polar residues" evidence="1">
    <location>
        <begin position="41"/>
        <end position="56"/>
    </location>
</feature>